<proteinExistence type="predicted"/>
<organism evidence="1 2">
    <name type="scientific">Janibacter limosus</name>
    <dbReference type="NCBI Taxonomy" id="53458"/>
    <lineage>
        <taxon>Bacteria</taxon>
        <taxon>Bacillati</taxon>
        <taxon>Actinomycetota</taxon>
        <taxon>Actinomycetes</taxon>
        <taxon>Micrococcales</taxon>
        <taxon>Intrasporangiaceae</taxon>
        <taxon>Janibacter</taxon>
    </lineage>
</organism>
<dbReference type="EMBL" id="CP087977">
    <property type="protein sequence ID" value="UUZ45157.1"/>
    <property type="molecule type" value="Genomic_DNA"/>
</dbReference>
<protein>
    <submittedName>
        <fullName evidence="1">Uncharacterized protein</fullName>
    </submittedName>
</protein>
<reference evidence="1" key="1">
    <citation type="submission" date="2021-11" db="EMBL/GenBank/DDBJ databases">
        <title>Study of the species diversity of bacterial strains isolated from a unique natural object - Shulgan-Tash cave (Bashkiria).</title>
        <authorList>
            <person name="Sazanova A.L."/>
            <person name="Chirak E.R."/>
            <person name="Safronova V.I."/>
        </authorList>
    </citation>
    <scope>NUCLEOTIDE SEQUENCE</scope>
    <source>
        <strain evidence="1">P1</strain>
    </source>
</reference>
<gene>
    <name evidence="1" type="ORF">LP422_02400</name>
</gene>
<dbReference type="Proteomes" id="UP001059663">
    <property type="component" value="Chromosome"/>
</dbReference>
<evidence type="ECO:0000313" key="1">
    <source>
        <dbReference type="EMBL" id="UUZ45157.1"/>
    </source>
</evidence>
<sequence length="86" mass="9510">MPYDKSWKARIRNKMAPLRAKERRGTISPEEAELLANLRAQVERNGKRNPGLPRMVKSQGEVEGFDAAPGVRSVVSGGLPGQGRKR</sequence>
<name>A0AC61U555_9MICO</name>
<evidence type="ECO:0000313" key="2">
    <source>
        <dbReference type="Proteomes" id="UP001059663"/>
    </source>
</evidence>
<accession>A0AC61U555</accession>